<comment type="caution">
    <text evidence="2">The sequence shown here is derived from an EMBL/GenBank/DDBJ whole genome shotgun (WGS) entry which is preliminary data.</text>
</comment>
<dbReference type="PANTHER" id="PTHR42090">
    <property type="match status" value="1"/>
</dbReference>
<feature type="region of interest" description="Disordered" evidence="1">
    <location>
        <begin position="1"/>
        <end position="133"/>
    </location>
</feature>
<evidence type="ECO:0000313" key="2">
    <source>
        <dbReference type="EMBL" id="KAF2259512.1"/>
    </source>
</evidence>
<feature type="compositionally biased region" description="Gly residues" evidence="1">
    <location>
        <begin position="119"/>
        <end position="133"/>
    </location>
</feature>
<organism evidence="2 3">
    <name type="scientific">Lojkania enalia</name>
    <dbReference type="NCBI Taxonomy" id="147567"/>
    <lineage>
        <taxon>Eukaryota</taxon>
        <taxon>Fungi</taxon>
        <taxon>Dikarya</taxon>
        <taxon>Ascomycota</taxon>
        <taxon>Pezizomycotina</taxon>
        <taxon>Dothideomycetes</taxon>
        <taxon>Pleosporomycetidae</taxon>
        <taxon>Pleosporales</taxon>
        <taxon>Pleosporales incertae sedis</taxon>
        <taxon>Lojkania</taxon>
    </lineage>
</organism>
<sequence length="133" mass="13705">MSLLRGFPTRRLFSRPATLSLARPLSSTPRSLLPRKDTQDKDSLNPTSTEYSKSGSDDAAAHDDAAFNPNKTSPETEKETTTSTAGNDPLNVSPGNPEVSKPRSSTEGGASEDPSQKSSGGGSAPKAGGGKSG</sequence>
<proteinExistence type="predicted"/>
<dbReference type="Proteomes" id="UP000800093">
    <property type="component" value="Unassembled WGS sequence"/>
</dbReference>
<reference evidence="3" key="1">
    <citation type="journal article" date="2020" name="Stud. Mycol.">
        <title>101 Dothideomycetes genomes: A test case for predicting lifestyles and emergence of pathogens.</title>
        <authorList>
            <person name="Haridas S."/>
            <person name="Albert R."/>
            <person name="Binder M."/>
            <person name="Bloem J."/>
            <person name="LaButti K."/>
            <person name="Salamov A."/>
            <person name="Andreopoulos B."/>
            <person name="Baker S."/>
            <person name="Barry K."/>
            <person name="Bills G."/>
            <person name="Bluhm B."/>
            <person name="Cannon C."/>
            <person name="Castanera R."/>
            <person name="Culley D."/>
            <person name="Daum C."/>
            <person name="Ezra D."/>
            <person name="Gonzalez J."/>
            <person name="Henrissat B."/>
            <person name="Kuo A."/>
            <person name="Liang C."/>
            <person name="Lipzen A."/>
            <person name="Lutzoni F."/>
            <person name="Magnuson J."/>
            <person name="Mondo S."/>
            <person name="Nolan M."/>
            <person name="Ohm R."/>
            <person name="Pangilinan J."/>
            <person name="Park H.-J."/>
            <person name="Ramirez L."/>
            <person name="Alfaro M."/>
            <person name="Sun H."/>
            <person name="Tritt A."/>
            <person name="Yoshinaga Y."/>
            <person name="Zwiers L.-H."/>
            <person name="Turgeon B."/>
            <person name="Goodwin S."/>
            <person name="Spatafora J."/>
            <person name="Crous P."/>
            <person name="Grigoriev I."/>
        </authorList>
    </citation>
    <scope>NUCLEOTIDE SEQUENCE [LARGE SCALE GENOMIC DNA]</scope>
    <source>
        <strain evidence="3">CBS 304.66</strain>
    </source>
</reference>
<feature type="compositionally biased region" description="Basic and acidic residues" evidence="1">
    <location>
        <begin position="34"/>
        <end position="43"/>
    </location>
</feature>
<protein>
    <submittedName>
        <fullName evidence="2">Uncharacterized protein</fullName>
    </submittedName>
</protein>
<dbReference type="OrthoDB" id="4220319at2759"/>
<feature type="compositionally biased region" description="Basic and acidic residues" evidence="1">
    <location>
        <begin position="55"/>
        <end position="65"/>
    </location>
</feature>
<keyword evidence="3" id="KW-1185">Reference proteome</keyword>
<evidence type="ECO:0000256" key="1">
    <source>
        <dbReference type="SAM" id="MobiDB-lite"/>
    </source>
</evidence>
<feature type="compositionally biased region" description="Polar residues" evidence="1">
    <location>
        <begin position="44"/>
        <end position="54"/>
    </location>
</feature>
<evidence type="ECO:0000313" key="3">
    <source>
        <dbReference type="Proteomes" id="UP000800093"/>
    </source>
</evidence>
<gene>
    <name evidence="2" type="ORF">CC78DRAFT_537046</name>
</gene>
<dbReference type="PANTHER" id="PTHR42090:SF1">
    <property type="match status" value="1"/>
</dbReference>
<dbReference type="AlphaFoldDB" id="A0A9P4MYQ4"/>
<accession>A0A9P4MYQ4</accession>
<dbReference type="EMBL" id="ML986707">
    <property type="protein sequence ID" value="KAF2259512.1"/>
    <property type="molecule type" value="Genomic_DNA"/>
</dbReference>
<name>A0A9P4MYQ4_9PLEO</name>